<name>A0A1L4FSD2_9BACT</name>
<dbReference type="STRING" id="48003.BLA55_02440"/>
<reference evidence="2" key="1">
    <citation type="submission" date="2016-10" db="EMBL/GenBank/DDBJ databases">
        <authorList>
            <person name="Beylefeld A."/>
            <person name="Abolnik C."/>
        </authorList>
    </citation>
    <scope>NUCLEOTIDE SEQUENCE [LARGE SCALE GENOMIC DNA]</scope>
    <source>
        <strain evidence="2">B359_6</strain>
    </source>
</reference>
<dbReference type="OrthoDB" id="401263at2"/>
<proteinExistence type="predicted"/>
<gene>
    <name evidence="1" type="ORF">BLA55_02440</name>
</gene>
<dbReference type="EMBL" id="CP017813">
    <property type="protein sequence ID" value="APJ38504.1"/>
    <property type="molecule type" value="Genomic_DNA"/>
</dbReference>
<organism evidence="1 2">
    <name type="scientific">Mycoplasmopsis pullorum</name>
    <dbReference type="NCBI Taxonomy" id="48003"/>
    <lineage>
        <taxon>Bacteria</taxon>
        <taxon>Bacillati</taxon>
        <taxon>Mycoplasmatota</taxon>
        <taxon>Mycoplasmoidales</taxon>
        <taxon>Metamycoplasmataceae</taxon>
        <taxon>Mycoplasmopsis</taxon>
    </lineage>
</organism>
<evidence type="ECO:0000313" key="2">
    <source>
        <dbReference type="Proteomes" id="UP000184322"/>
    </source>
</evidence>
<sequence>MADITLKKLTASQFQVASAGTTGKKLTLNEQQGALLMAMVSDRSLLGDFTKGVRTLTTNELGIQVQRLQIPAISLKTGVGAGTPGKFRVSAPVVVNWNQPFKMYEAYTAAEKTLGKVAAASSKLELMLKTFARACERSGFEQLEQAIKSENAAEAFDWTTKPANEIYSKIVDLATEITELYDAEQGIDLIDRENIVIHVKPRLFDKIAQAGMIGNRVDVSYELGQYGVSTIGGYVIKANPFLRDYEAIIGADFAAAEGRKVLAANAGSLGDLSNDEGAYFEGLNAFGVITKKVLKGIYKTANKTTSSENYLVTAPKNAPAINDPA</sequence>
<protein>
    <recommendedName>
        <fullName evidence="3">Major capsid protein</fullName>
    </recommendedName>
</protein>
<dbReference type="RefSeq" id="WP_073372507.1">
    <property type="nucleotide sequence ID" value="NZ_CP017813.1"/>
</dbReference>
<dbReference type="Proteomes" id="UP000184322">
    <property type="component" value="Chromosome"/>
</dbReference>
<keyword evidence="2" id="KW-1185">Reference proteome</keyword>
<evidence type="ECO:0008006" key="3">
    <source>
        <dbReference type="Google" id="ProtNLM"/>
    </source>
</evidence>
<dbReference type="AlphaFoldDB" id="A0A1L4FSD2"/>
<accession>A0A1L4FSD2</accession>
<evidence type="ECO:0000313" key="1">
    <source>
        <dbReference type="EMBL" id="APJ38504.1"/>
    </source>
</evidence>
<dbReference type="KEGG" id="mpul:BLA55_02440"/>